<accession>A0A2M6WAV3</accession>
<gene>
    <name evidence="2" type="ORF">COU23_01255</name>
</gene>
<dbReference type="EMBL" id="PFBP01000020">
    <property type="protein sequence ID" value="PIT89917.1"/>
    <property type="molecule type" value="Genomic_DNA"/>
</dbReference>
<name>A0A2M6WAV3_9BACT</name>
<keyword evidence="1" id="KW-1133">Transmembrane helix</keyword>
<keyword evidence="1" id="KW-0812">Transmembrane</keyword>
<organism evidence="2 3">
    <name type="scientific">Candidatus Kuenenbacteria bacterium CG10_big_fil_rev_8_21_14_0_10_36_11</name>
    <dbReference type="NCBI Taxonomy" id="1974618"/>
    <lineage>
        <taxon>Bacteria</taxon>
        <taxon>Candidatus Kueneniibacteriota</taxon>
    </lineage>
</organism>
<dbReference type="Proteomes" id="UP000231464">
    <property type="component" value="Unassembled WGS sequence"/>
</dbReference>
<dbReference type="AlphaFoldDB" id="A0A2M6WAV3"/>
<sequence length="155" mass="17604">MHFLPTFLLAGYFFLHQGSWLGFVGFCLIMFAGMGIDSDHYIGKKAKPRRKEILVGLMQKKLTLGTCDPTGVNFFHTLIGFLFMTAVGLLIMHAQVLLGGLFLAVYLIHTLIVDPLDYDNQNVPTNPLPTAIHKFFLNRSKWFQKICFNKKLLPQ</sequence>
<feature type="transmembrane region" description="Helical" evidence="1">
    <location>
        <begin position="81"/>
        <end position="108"/>
    </location>
</feature>
<feature type="transmembrane region" description="Helical" evidence="1">
    <location>
        <begin position="20"/>
        <end position="42"/>
    </location>
</feature>
<protein>
    <submittedName>
        <fullName evidence="2">Uncharacterized protein</fullName>
    </submittedName>
</protein>
<evidence type="ECO:0000256" key="1">
    <source>
        <dbReference type="SAM" id="Phobius"/>
    </source>
</evidence>
<keyword evidence="1" id="KW-0472">Membrane</keyword>
<comment type="caution">
    <text evidence="2">The sequence shown here is derived from an EMBL/GenBank/DDBJ whole genome shotgun (WGS) entry which is preliminary data.</text>
</comment>
<evidence type="ECO:0000313" key="3">
    <source>
        <dbReference type="Proteomes" id="UP000231464"/>
    </source>
</evidence>
<proteinExistence type="predicted"/>
<reference evidence="3" key="1">
    <citation type="submission" date="2017-09" db="EMBL/GenBank/DDBJ databases">
        <title>Depth-based differentiation of microbial function through sediment-hosted aquifers and enrichment of novel symbionts in the deep terrestrial subsurface.</title>
        <authorList>
            <person name="Probst A.J."/>
            <person name="Ladd B."/>
            <person name="Jarett J.K."/>
            <person name="Geller-Mcgrath D.E."/>
            <person name="Sieber C.M.K."/>
            <person name="Emerson J.B."/>
            <person name="Anantharaman K."/>
            <person name="Thomas B.C."/>
            <person name="Malmstrom R."/>
            <person name="Stieglmeier M."/>
            <person name="Klingl A."/>
            <person name="Woyke T."/>
            <person name="Ryan C.M."/>
            <person name="Banfield J.F."/>
        </authorList>
    </citation>
    <scope>NUCLEOTIDE SEQUENCE [LARGE SCALE GENOMIC DNA]</scope>
</reference>
<evidence type="ECO:0000313" key="2">
    <source>
        <dbReference type="EMBL" id="PIT89917.1"/>
    </source>
</evidence>